<sequence>MKPLVPMLLLIWSTQALAQTRMIPHITRGDGGFTTDIFLTNTSTTVKTLVLAGFDVDGQALAEHSASVEAGHVVDIDTSTIWGDDARLGYLTLSGAEEIRATASYRAVTSPASPAHTAESAEQATEWSLFAGDWSLVFDGVAVVNTGSASTQVHIERLDRDGTVRESATLPEALAPGAKALAVIGGPEVGLLQSPGEGLIRLRADQTLAVTALRGDLPGNRYLWTNPVTAMASRTTQSTTLALGSVPSGLPSAFDTFDKYVSVFGVHIFAVAGVPDAKALHAAHVMAEYLDNDEDGTIDDPAVLESMLARNAGLVMFAHRDDPAMDTFFDRVDSLDGWHLQDLQGDETLPNGAASGRFDATLEEVLHLINSAGHAEVYPEAFGISTESELAAAMDLARGGHFQQVPSSYPAGAWYTYDDVTCEYDCQLIEYLYWALTSLLGAQDFPGRLEEIQHEWRLNTADRLRAGDPAIYALLTDGRFVIPTILPDGDYRPAGGNGD</sequence>
<feature type="chain" id="PRO_5035143968" evidence="1">
    <location>
        <begin position="19"/>
        <end position="499"/>
    </location>
</feature>
<dbReference type="KEGG" id="scor:J3U87_16435"/>
<gene>
    <name evidence="2" type="ORF">J3U87_16435</name>
</gene>
<dbReference type="RefSeq" id="WP_237384134.1">
    <property type="nucleotide sequence ID" value="NZ_CP071793.1"/>
</dbReference>
<reference evidence="2" key="1">
    <citation type="submission" date="2021-03" db="EMBL/GenBank/DDBJ databases">
        <title>Acanthopleuribacteraceae sp. M133.</title>
        <authorList>
            <person name="Wang G."/>
        </authorList>
    </citation>
    <scope>NUCLEOTIDE SEQUENCE</scope>
    <source>
        <strain evidence="2">M133</strain>
    </source>
</reference>
<dbReference type="Proteomes" id="UP000663929">
    <property type="component" value="Chromosome"/>
</dbReference>
<evidence type="ECO:0000313" key="2">
    <source>
        <dbReference type="EMBL" id="QTD54035.1"/>
    </source>
</evidence>
<proteinExistence type="predicted"/>
<accession>A0A8A4U5L4</accession>
<evidence type="ECO:0000256" key="1">
    <source>
        <dbReference type="SAM" id="SignalP"/>
    </source>
</evidence>
<evidence type="ECO:0000313" key="3">
    <source>
        <dbReference type="Proteomes" id="UP000663929"/>
    </source>
</evidence>
<dbReference type="EMBL" id="CP071793">
    <property type="protein sequence ID" value="QTD54035.1"/>
    <property type="molecule type" value="Genomic_DNA"/>
</dbReference>
<protein>
    <submittedName>
        <fullName evidence="2">Uncharacterized protein</fullName>
    </submittedName>
</protein>
<keyword evidence="1" id="KW-0732">Signal</keyword>
<dbReference type="AlphaFoldDB" id="A0A8A4U5L4"/>
<name>A0A8A4U5L4_SULCO</name>
<keyword evidence="3" id="KW-1185">Reference proteome</keyword>
<feature type="signal peptide" evidence="1">
    <location>
        <begin position="1"/>
        <end position="18"/>
    </location>
</feature>
<organism evidence="2 3">
    <name type="scientific">Sulfidibacter corallicola</name>
    <dbReference type="NCBI Taxonomy" id="2818388"/>
    <lineage>
        <taxon>Bacteria</taxon>
        <taxon>Pseudomonadati</taxon>
        <taxon>Acidobacteriota</taxon>
        <taxon>Holophagae</taxon>
        <taxon>Acanthopleuribacterales</taxon>
        <taxon>Acanthopleuribacteraceae</taxon>
        <taxon>Sulfidibacter</taxon>
    </lineage>
</organism>